<keyword evidence="6" id="KW-0964">Secreted</keyword>
<dbReference type="PANTHER" id="PTHR21562">
    <property type="entry name" value="NOTUM-RELATED"/>
    <property type="match status" value="1"/>
</dbReference>
<dbReference type="EMBL" id="CAMAPE010000008">
    <property type="protein sequence ID" value="CAH9071905.1"/>
    <property type="molecule type" value="Genomic_DNA"/>
</dbReference>
<keyword evidence="8" id="KW-1185">Reference proteome</keyword>
<keyword evidence="6" id="KW-0732">Signal</keyword>
<evidence type="ECO:0000256" key="2">
    <source>
        <dbReference type="ARBA" id="ARBA00004191"/>
    </source>
</evidence>
<accession>A0A9P0YQG7</accession>
<comment type="caution">
    <text evidence="7">The sequence shown here is derived from an EMBL/GenBank/DDBJ whole genome shotgun (WGS) entry which is preliminary data.</text>
</comment>
<dbReference type="GO" id="GO:0009505">
    <property type="term" value="C:plant-type cell wall"/>
    <property type="evidence" value="ECO:0007669"/>
    <property type="project" value="TreeGrafter"/>
</dbReference>
<keyword evidence="6" id="KW-0378">Hydrolase</keyword>
<feature type="chain" id="PRO_5040543106" description="Pectin acetylesterase" evidence="6">
    <location>
        <begin position="28"/>
        <end position="195"/>
    </location>
</feature>
<reference evidence="7" key="1">
    <citation type="submission" date="2022-07" db="EMBL/GenBank/DDBJ databases">
        <authorList>
            <person name="Macas J."/>
            <person name="Novak P."/>
            <person name="Neumann P."/>
        </authorList>
    </citation>
    <scope>NUCLEOTIDE SEQUENCE</scope>
</reference>
<keyword evidence="4 6" id="KW-0134">Cell wall</keyword>
<evidence type="ECO:0000256" key="5">
    <source>
        <dbReference type="ARBA" id="ARBA00023316"/>
    </source>
</evidence>
<evidence type="ECO:0000256" key="3">
    <source>
        <dbReference type="ARBA" id="ARBA00005784"/>
    </source>
</evidence>
<evidence type="ECO:0000256" key="6">
    <source>
        <dbReference type="RuleBase" id="RU363114"/>
    </source>
</evidence>
<evidence type="ECO:0000256" key="1">
    <source>
        <dbReference type="ARBA" id="ARBA00003534"/>
    </source>
</evidence>
<evidence type="ECO:0000313" key="8">
    <source>
        <dbReference type="Proteomes" id="UP001152484"/>
    </source>
</evidence>
<keyword evidence="5 6" id="KW-0961">Cell wall biogenesis/degradation</keyword>
<dbReference type="AlphaFoldDB" id="A0A9P0YQG7"/>
<feature type="signal peptide" evidence="6">
    <location>
        <begin position="1"/>
        <end position="27"/>
    </location>
</feature>
<protein>
    <recommendedName>
        <fullName evidence="6">Pectin acetylesterase</fullName>
        <ecNumber evidence="6">3.1.1.-</ecNumber>
    </recommendedName>
</protein>
<name>A0A9P0YQG7_CUSEU</name>
<evidence type="ECO:0000313" key="7">
    <source>
        <dbReference type="EMBL" id="CAH9071905.1"/>
    </source>
</evidence>
<dbReference type="GO" id="GO:0071555">
    <property type="term" value="P:cell wall organization"/>
    <property type="evidence" value="ECO:0007669"/>
    <property type="project" value="UniProtKB-KW"/>
</dbReference>
<comment type="function">
    <text evidence="1 6">Hydrolyzes acetyl esters in homogalacturonan regions of pectin. In type I primary cell wall, galacturonic acid residues of pectin can be acetylated at the O-2 and O-3 positions. Decreasing the degree of acetylation of pectin gels in vitro alters their physical properties.</text>
</comment>
<comment type="similarity">
    <text evidence="3 6">Belongs to the pectinacetylesterase family.</text>
</comment>
<dbReference type="EC" id="3.1.1.-" evidence="6"/>
<comment type="subcellular location">
    <subcellularLocation>
        <location evidence="2 6">Secreted</location>
        <location evidence="2 6">Cell wall</location>
    </subcellularLocation>
</comment>
<dbReference type="PANTHER" id="PTHR21562:SF93">
    <property type="entry name" value="PECTIN ACETYLESTERASE 8"/>
    <property type="match status" value="1"/>
</dbReference>
<evidence type="ECO:0000256" key="4">
    <source>
        <dbReference type="ARBA" id="ARBA00022512"/>
    </source>
</evidence>
<dbReference type="Pfam" id="PF03283">
    <property type="entry name" value="PAE"/>
    <property type="match status" value="1"/>
</dbReference>
<dbReference type="GO" id="GO:0052793">
    <property type="term" value="F:pectin acetylesterase activity"/>
    <property type="evidence" value="ECO:0007669"/>
    <property type="project" value="TreeGrafter"/>
</dbReference>
<dbReference type="OrthoDB" id="2015280at2759"/>
<gene>
    <name evidence="7" type="ORF">CEURO_LOCUS4110</name>
</gene>
<dbReference type="Proteomes" id="UP001152484">
    <property type="component" value="Unassembled WGS sequence"/>
</dbReference>
<organism evidence="7 8">
    <name type="scientific">Cuscuta europaea</name>
    <name type="common">European dodder</name>
    <dbReference type="NCBI Taxonomy" id="41803"/>
    <lineage>
        <taxon>Eukaryota</taxon>
        <taxon>Viridiplantae</taxon>
        <taxon>Streptophyta</taxon>
        <taxon>Embryophyta</taxon>
        <taxon>Tracheophyta</taxon>
        <taxon>Spermatophyta</taxon>
        <taxon>Magnoliopsida</taxon>
        <taxon>eudicotyledons</taxon>
        <taxon>Gunneridae</taxon>
        <taxon>Pentapetalae</taxon>
        <taxon>asterids</taxon>
        <taxon>lamiids</taxon>
        <taxon>Solanales</taxon>
        <taxon>Convolvulaceae</taxon>
        <taxon>Cuscuteae</taxon>
        <taxon>Cuscuta</taxon>
        <taxon>Cuscuta subgen. Cuscuta</taxon>
    </lineage>
</organism>
<proteinExistence type="inferred from homology"/>
<sequence length="195" mass="21639">MAKTASPLNRNFLILFALVLAAVEVGGRKDMQDFEYTKDVHKLMPVDLEGSSTMVNPTLVTIDDGAVCLSGKPAAYYLLPGYDTGITNWLVYLNGGGWCQNVIDCQYYITHRGLDQDAIPVSFQSFDDILSDNRDHNPGFYNWNKVSIRYCDGSSFTGSSEIIENGTTYYFRGARIFKAVMQELLAKGMASADNI</sequence>
<dbReference type="InterPro" id="IPR004963">
    <property type="entry name" value="PAE/NOTUM"/>
</dbReference>